<evidence type="ECO:0000256" key="3">
    <source>
        <dbReference type="ARBA" id="ARBA00023163"/>
    </source>
</evidence>
<dbReference type="InterPro" id="IPR016032">
    <property type="entry name" value="Sig_transdc_resp-reg_C-effctor"/>
</dbReference>
<dbReference type="GO" id="GO:0003677">
    <property type="term" value="F:DNA binding"/>
    <property type="evidence" value="ECO:0007669"/>
    <property type="project" value="UniProtKB-KW"/>
</dbReference>
<name>A0A1I7N6V5_9BACT</name>
<keyword evidence="2" id="KW-0238">DNA-binding</keyword>
<keyword evidence="6" id="KW-1185">Reference proteome</keyword>
<dbReference type="PANTHER" id="PTHR44688">
    <property type="entry name" value="DNA-BINDING TRANSCRIPTIONAL ACTIVATOR DEVR_DOSR"/>
    <property type="match status" value="1"/>
</dbReference>
<dbReference type="STRING" id="1393122.SAMN05660895_0782"/>
<dbReference type="CDD" id="cd06170">
    <property type="entry name" value="LuxR_C_like"/>
    <property type="match status" value="1"/>
</dbReference>
<evidence type="ECO:0000259" key="4">
    <source>
        <dbReference type="PROSITE" id="PS50043"/>
    </source>
</evidence>
<dbReference type="SMART" id="SM00421">
    <property type="entry name" value="HTH_LUXR"/>
    <property type="match status" value="1"/>
</dbReference>
<dbReference type="PANTHER" id="PTHR44688:SF16">
    <property type="entry name" value="DNA-BINDING TRANSCRIPTIONAL ACTIVATOR DEVR_DOSR"/>
    <property type="match status" value="1"/>
</dbReference>
<dbReference type="InterPro" id="IPR000792">
    <property type="entry name" value="Tscrpt_reg_LuxR_C"/>
</dbReference>
<dbReference type="Pfam" id="PF00196">
    <property type="entry name" value="GerE"/>
    <property type="match status" value="1"/>
</dbReference>
<dbReference type="RefSeq" id="WP_092457989.1">
    <property type="nucleotide sequence ID" value="NZ_FPCJ01000001.1"/>
</dbReference>
<dbReference type="PRINTS" id="PR00038">
    <property type="entry name" value="HTHLUXR"/>
</dbReference>
<evidence type="ECO:0000256" key="2">
    <source>
        <dbReference type="ARBA" id="ARBA00023125"/>
    </source>
</evidence>
<protein>
    <submittedName>
        <fullName evidence="5">Regulatory protein, luxR family</fullName>
    </submittedName>
</protein>
<dbReference type="Gene3D" id="1.10.10.10">
    <property type="entry name" value="Winged helix-like DNA-binding domain superfamily/Winged helix DNA-binding domain"/>
    <property type="match status" value="1"/>
</dbReference>
<keyword evidence="3" id="KW-0804">Transcription</keyword>
<dbReference type="SUPFAM" id="SSF46894">
    <property type="entry name" value="C-terminal effector domain of the bipartite response regulators"/>
    <property type="match status" value="1"/>
</dbReference>
<dbReference type="GO" id="GO:0006355">
    <property type="term" value="P:regulation of DNA-templated transcription"/>
    <property type="evidence" value="ECO:0007669"/>
    <property type="project" value="InterPro"/>
</dbReference>
<dbReference type="InterPro" id="IPR036388">
    <property type="entry name" value="WH-like_DNA-bd_sf"/>
</dbReference>
<dbReference type="PROSITE" id="PS00622">
    <property type="entry name" value="HTH_LUXR_1"/>
    <property type="match status" value="1"/>
</dbReference>
<gene>
    <name evidence="5" type="ORF">SAMN05660895_0782</name>
</gene>
<dbReference type="OrthoDB" id="9797341at2"/>
<evidence type="ECO:0000313" key="6">
    <source>
        <dbReference type="Proteomes" id="UP000199537"/>
    </source>
</evidence>
<sequence length="159" mass="18528">MSGGGFNVFQDDFVAQIHQKPIFSAQFIKTTLRKIPFQKYQQGFLLLLPLNLQVKPGKHKHYIIGMFFHEDNISLLIDDYRSKADLFSDITKREAEILSLLKLGYGYKEIASRIHISYNTVLKHMYNIRKKLKLNNLVSLLRIIHLPENHSIGNEETTR</sequence>
<keyword evidence="1" id="KW-0805">Transcription regulation</keyword>
<feature type="domain" description="HTH luxR-type" evidence="4">
    <location>
        <begin position="83"/>
        <end position="148"/>
    </location>
</feature>
<dbReference type="PROSITE" id="PS50043">
    <property type="entry name" value="HTH_LUXR_2"/>
    <property type="match status" value="1"/>
</dbReference>
<accession>A0A1I7N6V5</accession>
<dbReference type="Proteomes" id="UP000199537">
    <property type="component" value="Unassembled WGS sequence"/>
</dbReference>
<dbReference type="AlphaFoldDB" id="A0A1I7N6V5"/>
<evidence type="ECO:0000256" key="1">
    <source>
        <dbReference type="ARBA" id="ARBA00023015"/>
    </source>
</evidence>
<proteinExistence type="predicted"/>
<dbReference type="EMBL" id="FPCJ01000001">
    <property type="protein sequence ID" value="SFV30398.1"/>
    <property type="molecule type" value="Genomic_DNA"/>
</dbReference>
<organism evidence="5 6">
    <name type="scientific">Thermoflavifilum thermophilum</name>
    <dbReference type="NCBI Taxonomy" id="1393122"/>
    <lineage>
        <taxon>Bacteria</taxon>
        <taxon>Pseudomonadati</taxon>
        <taxon>Bacteroidota</taxon>
        <taxon>Chitinophagia</taxon>
        <taxon>Chitinophagales</taxon>
        <taxon>Chitinophagaceae</taxon>
        <taxon>Thermoflavifilum</taxon>
    </lineage>
</organism>
<evidence type="ECO:0000313" key="5">
    <source>
        <dbReference type="EMBL" id="SFV30398.1"/>
    </source>
</evidence>
<reference evidence="6" key="1">
    <citation type="submission" date="2016-10" db="EMBL/GenBank/DDBJ databases">
        <authorList>
            <person name="Varghese N."/>
            <person name="Submissions S."/>
        </authorList>
    </citation>
    <scope>NUCLEOTIDE SEQUENCE [LARGE SCALE GENOMIC DNA]</scope>
    <source>
        <strain evidence="6">DSM 14807</strain>
    </source>
</reference>